<feature type="coiled-coil region" evidence="1">
    <location>
        <begin position="204"/>
        <end position="257"/>
    </location>
</feature>
<gene>
    <name evidence="2" type="ORF">IPOD504_LOCUS3057</name>
</gene>
<dbReference type="Proteomes" id="UP000837857">
    <property type="component" value="Chromosome 13"/>
</dbReference>
<organism evidence="2 3">
    <name type="scientific">Iphiclides podalirius</name>
    <name type="common">scarce swallowtail</name>
    <dbReference type="NCBI Taxonomy" id="110791"/>
    <lineage>
        <taxon>Eukaryota</taxon>
        <taxon>Metazoa</taxon>
        <taxon>Ecdysozoa</taxon>
        <taxon>Arthropoda</taxon>
        <taxon>Hexapoda</taxon>
        <taxon>Insecta</taxon>
        <taxon>Pterygota</taxon>
        <taxon>Neoptera</taxon>
        <taxon>Endopterygota</taxon>
        <taxon>Lepidoptera</taxon>
        <taxon>Glossata</taxon>
        <taxon>Ditrysia</taxon>
        <taxon>Papilionoidea</taxon>
        <taxon>Papilionidae</taxon>
        <taxon>Papilioninae</taxon>
        <taxon>Iphiclides</taxon>
    </lineage>
</organism>
<proteinExistence type="predicted"/>
<evidence type="ECO:0000313" key="3">
    <source>
        <dbReference type="Proteomes" id="UP000837857"/>
    </source>
</evidence>
<accession>A0ABN8HYH6</accession>
<evidence type="ECO:0000313" key="2">
    <source>
        <dbReference type="EMBL" id="CAH2041286.1"/>
    </source>
</evidence>
<evidence type="ECO:0008006" key="4">
    <source>
        <dbReference type="Google" id="ProtNLM"/>
    </source>
</evidence>
<feature type="non-terminal residue" evidence="2">
    <location>
        <position position="1"/>
    </location>
</feature>
<dbReference type="EMBL" id="OW152825">
    <property type="protein sequence ID" value="CAH2041286.1"/>
    <property type="molecule type" value="Genomic_DNA"/>
</dbReference>
<evidence type="ECO:0000256" key="1">
    <source>
        <dbReference type="SAM" id="Coils"/>
    </source>
</evidence>
<sequence>MKTLLDLLSEDGVMVQGKVMYTDTNRQTFWKKVAVELNSVDGGAFKNAFKWCKMWTDWKNKTKRKADVLLKKKKYELMPQPLALTKLELRLLQLICYPLDDFESHFEMKQKLEIPNNSKTNIHLEFLADGSNESLSKCGEAVTDEEDNKALRYFARHKRKTDSEDVLDHKSDLFDDLSDTGKIMKTQENNINIPSISVEEFKVRTTLSLQKERSQQKNEELRLKAIELKQKGEELRLKEVEMNKVNYLTNIEEEKLKCLREISSCLKELLDRNRNGNLRFNNVM</sequence>
<name>A0ABN8HYH6_9NEOP</name>
<keyword evidence="1" id="KW-0175">Coiled coil</keyword>
<keyword evidence="3" id="KW-1185">Reference proteome</keyword>
<protein>
    <recommendedName>
        <fullName evidence="4">Regulatory protein zeste</fullName>
    </recommendedName>
</protein>
<reference evidence="2" key="1">
    <citation type="submission" date="2022-03" db="EMBL/GenBank/DDBJ databases">
        <authorList>
            <person name="Martin H S."/>
        </authorList>
    </citation>
    <scope>NUCLEOTIDE SEQUENCE</scope>
</reference>